<evidence type="ECO:0000256" key="4">
    <source>
        <dbReference type="ARBA" id="ARBA00022801"/>
    </source>
</evidence>
<evidence type="ECO:0000313" key="14">
    <source>
        <dbReference type="EMBL" id="KAG5447472.1"/>
    </source>
</evidence>
<evidence type="ECO:0000256" key="10">
    <source>
        <dbReference type="ARBA" id="ARBA00047538"/>
    </source>
</evidence>
<evidence type="ECO:0000256" key="11">
    <source>
        <dbReference type="ARBA" id="ARBA00048580"/>
    </source>
</evidence>
<dbReference type="GO" id="GO:0046475">
    <property type="term" value="P:glycerophospholipid catabolic process"/>
    <property type="evidence" value="ECO:0007669"/>
    <property type="project" value="TreeGrafter"/>
</dbReference>
<comment type="similarity">
    <text evidence="2">Belongs to the glycerophosphoryl diester phosphodiesterase family.</text>
</comment>
<comment type="subcellular location">
    <subcellularLocation>
        <location evidence="1">Membrane</location>
    </subcellularLocation>
</comment>
<dbReference type="PROSITE" id="PS51704">
    <property type="entry name" value="GP_PDE"/>
    <property type="match status" value="1"/>
</dbReference>
<evidence type="ECO:0000256" key="8">
    <source>
        <dbReference type="ARBA" id="ARBA00036083"/>
    </source>
</evidence>
<reference evidence="14 15" key="1">
    <citation type="journal article" date="2018" name="Biotechnol. Adv.">
        <title>Improved genomic resources and new bioinformatic workflow for the carcinogenic parasite Clonorchis sinensis: Biotechnological implications.</title>
        <authorList>
            <person name="Wang D."/>
            <person name="Korhonen P.K."/>
            <person name="Gasser R.B."/>
            <person name="Young N.D."/>
        </authorList>
    </citation>
    <scope>NUCLEOTIDE SEQUENCE [LARGE SCALE GENOMIC DNA]</scope>
    <source>
        <strain evidence="14">Cs-k2</strain>
    </source>
</reference>
<comment type="catalytic activity">
    <reaction evidence="11">
        <text>1-O-(1Z-octadecenyl)-sn-glycero-3-phospho-N-hexadecanoyl-ethanolamine + H2O = 1-O-(1Z-octadecenyl)-sn-glycero-3-phosphate + N-hexadecanoylethanolamine + H(+)</text>
        <dbReference type="Rhea" id="RHEA:53184"/>
        <dbReference type="ChEBI" id="CHEBI:15377"/>
        <dbReference type="ChEBI" id="CHEBI:15378"/>
        <dbReference type="ChEBI" id="CHEBI:71464"/>
        <dbReference type="ChEBI" id="CHEBI:137009"/>
        <dbReference type="ChEBI" id="CHEBI:137017"/>
    </reaction>
    <physiologicalReaction direction="left-to-right" evidence="11">
        <dbReference type="Rhea" id="RHEA:53185"/>
    </physiologicalReaction>
</comment>
<dbReference type="InParanoid" id="A0A3R7CGG1"/>
<dbReference type="CDD" id="cd08612">
    <property type="entry name" value="GDPD_GDE4"/>
    <property type="match status" value="1"/>
</dbReference>
<protein>
    <submittedName>
        <fullName evidence="14">Lysophospholipase D gdpd1</fullName>
    </submittedName>
</protein>
<evidence type="ECO:0000256" key="7">
    <source>
        <dbReference type="ARBA" id="ARBA00023136"/>
    </source>
</evidence>
<dbReference type="OrthoDB" id="1058301at2759"/>
<comment type="catalytic activity">
    <reaction evidence="10">
        <text>N-hexadecanoyl-1-(9Z-octadecenoyl)-sn-glycero-3-phosphoethanolamine + H2O = N-hexadecanoylethanolamine + 1-(9Z-octadecenoyl)-sn-glycero-3-phosphate + H(+)</text>
        <dbReference type="Rhea" id="RHEA:53168"/>
        <dbReference type="ChEBI" id="CHEBI:15377"/>
        <dbReference type="ChEBI" id="CHEBI:15378"/>
        <dbReference type="ChEBI" id="CHEBI:71464"/>
        <dbReference type="ChEBI" id="CHEBI:74544"/>
        <dbReference type="ChEBI" id="CHEBI:85217"/>
    </reaction>
    <physiologicalReaction direction="left-to-right" evidence="10">
        <dbReference type="Rhea" id="RHEA:53169"/>
    </physiologicalReaction>
</comment>
<evidence type="ECO:0000256" key="12">
    <source>
        <dbReference type="ARBA" id="ARBA00048947"/>
    </source>
</evidence>
<evidence type="ECO:0000256" key="1">
    <source>
        <dbReference type="ARBA" id="ARBA00004370"/>
    </source>
</evidence>
<dbReference type="EMBL" id="NIRI02000042">
    <property type="protein sequence ID" value="KAG5447472.1"/>
    <property type="molecule type" value="Genomic_DNA"/>
</dbReference>
<dbReference type="SUPFAM" id="SSF51695">
    <property type="entry name" value="PLC-like phosphodiesterases"/>
    <property type="match status" value="1"/>
</dbReference>
<proteinExistence type="inferred from homology"/>
<comment type="catalytic activity">
    <reaction evidence="8">
        <text>1-O-hexadecyl-sn-glycero-3-phosphocholine + H2O = 1-O-hexadecyl-sn-glycero-3-phosphate + choline + H(+)</text>
        <dbReference type="Rhea" id="RHEA:41143"/>
        <dbReference type="ChEBI" id="CHEBI:15354"/>
        <dbReference type="ChEBI" id="CHEBI:15377"/>
        <dbReference type="ChEBI" id="CHEBI:15378"/>
        <dbReference type="ChEBI" id="CHEBI:64496"/>
        <dbReference type="ChEBI" id="CHEBI:77580"/>
    </reaction>
    <physiologicalReaction direction="left-to-right" evidence="8">
        <dbReference type="Rhea" id="RHEA:41144"/>
    </physiologicalReaction>
</comment>
<dbReference type="GO" id="GO:0008081">
    <property type="term" value="F:phosphoric diester hydrolase activity"/>
    <property type="evidence" value="ECO:0007669"/>
    <property type="project" value="InterPro"/>
</dbReference>
<name>A0A3R7CGG1_CLOSI</name>
<dbReference type="PANTHER" id="PTHR42758:SF2">
    <property type="entry name" value="PHOSPHATIDYLGLYCEROL PHOSPHOLIPASE C"/>
    <property type="match status" value="1"/>
</dbReference>
<dbReference type="InterPro" id="IPR052271">
    <property type="entry name" value="GDPD-Related"/>
</dbReference>
<evidence type="ECO:0000256" key="6">
    <source>
        <dbReference type="ARBA" id="ARBA00023098"/>
    </source>
</evidence>
<keyword evidence="3" id="KW-0812">Transmembrane</keyword>
<keyword evidence="5" id="KW-1133">Transmembrane helix</keyword>
<dbReference type="InterPro" id="IPR030395">
    <property type="entry name" value="GP_PDE_dom"/>
</dbReference>
<organism evidence="14 15">
    <name type="scientific">Clonorchis sinensis</name>
    <name type="common">Chinese liver fluke</name>
    <dbReference type="NCBI Taxonomy" id="79923"/>
    <lineage>
        <taxon>Eukaryota</taxon>
        <taxon>Metazoa</taxon>
        <taxon>Spiralia</taxon>
        <taxon>Lophotrochozoa</taxon>
        <taxon>Platyhelminthes</taxon>
        <taxon>Trematoda</taxon>
        <taxon>Digenea</taxon>
        <taxon>Opisthorchiida</taxon>
        <taxon>Opisthorchiata</taxon>
        <taxon>Opisthorchiidae</taxon>
        <taxon>Clonorchis</taxon>
    </lineage>
</organism>
<comment type="catalytic activity">
    <reaction evidence="12">
        <text>N,1-di-(9Z-octadecenoyl)-sn-glycero-3-phosphoethanolamine + H2O = N-(9Z-octadecenoyl) ethanolamine + 1-(9Z-octadecenoyl)-sn-glycero-3-phosphate + H(+)</text>
        <dbReference type="Rhea" id="RHEA:56460"/>
        <dbReference type="ChEBI" id="CHEBI:15377"/>
        <dbReference type="ChEBI" id="CHEBI:15378"/>
        <dbReference type="ChEBI" id="CHEBI:71466"/>
        <dbReference type="ChEBI" id="CHEBI:74544"/>
        <dbReference type="ChEBI" id="CHEBI:85222"/>
    </reaction>
    <physiologicalReaction direction="left-to-right" evidence="12">
        <dbReference type="Rhea" id="RHEA:56461"/>
    </physiologicalReaction>
</comment>
<dbReference type="Gene3D" id="3.20.20.190">
    <property type="entry name" value="Phosphatidylinositol (PI) phosphodiesterase"/>
    <property type="match status" value="1"/>
</dbReference>
<reference evidence="14 15" key="2">
    <citation type="journal article" date="2021" name="Genomics">
        <title>High-quality reference genome for Clonorchis sinensis.</title>
        <authorList>
            <person name="Young N.D."/>
            <person name="Stroehlein A.J."/>
            <person name="Kinkar L."/>
            <person name="Wang T."/>
            <person name="Sohn W.M."/>
            <person name="Chang B.C.H."/>
            <person name="Kaur P."/>
            <person name="Weisz D."/>
            <person name="Dudchenko O."/>
            <person name="Aiden E.L."/>
            <person name="Korhonen P.K."/>
            <person name="Gasser R.B."/>
        </authorList>
    </citation>
    <scope>NUCLEOTIDE SEQUENCE [LARGE SCALE GENOMIC DNA]</scope>
    <source>
        <strain evidence="14">Cs-k2</strain>
    </source>
</reference>
<evidence type="ECO:0000256" key="13">
    <source>
        <dbReference type="SAM" id="MobiDB-lite"/>
    </source>
</evidence>
<evidence type="ECO:0000256" key="5">
    <source>
        <dbReference type="ARBA" id="ARBA00022989"/>
    </source>
</evidence>
<evidence type="ECO:0000313" key="15">
    <source>
        <dbReference type="Proteomes" id="UP000286415"/>
    </source>
</evidence>
<dbReference type="Proteomes" id="UP000286415">
    <property type="component" value="Unassembled WGS sequence"/>
</dbReference>
<evidence type="ECO:0000256" key="3">
    <source>
        <dbReference type="ARBA" id="ARBA00022692"/>
    </source>
</evidence>
<dbReference type="InterPro" id="IPR017946">
    <property type="entry name" value="PLC-like_Pdiesterase_TIM-brl"/>
</dbReference>
<dbReference type="AlphaFoldDB" id="A0A3R7CGG1"/>
<feature type="region of interest" description="Disordered" evidence="13">
    <location>
        <begin position="323"/>
        <end position="353"/>
    </location>
</feature>
<evidence type="ECO:0000256" key="9">
    <source>
        <dbReference type="ARBA" id="ARBA00047392"/>
    </source>
</evidence>
<sequence>MLLFILSAVLCCYAAMSYILLRFPCLIHRTKPLGPVPVHISHRGGAGERLENTMDAFQNAVSLGTDMLELDCHLTRDSEVIILHDPNLKRITGVDVDVSNVNYNDLPIYLSKLEVEYHPGNHCKATPMTDLRFLRLEELLEAFPNVPMNIDIKQDDDRLIHRVAELLQKFQREDLTVWGSFSSVVAAKLHQANPRIKRFFPLEPVLWMFAGYFFGFLPFMSLPYDYLELPLICAFNYPQFRQSYCLQSFTSRAIMWFLDKLLMSPKLYKHLNARGIPVIFNVCNTTEDFKTAFAVGAQGIMTDYPKRLKAFLQTHSLPNNTISSSSVKNLKSHTASASEHGASNSNHNYKWAKRRSRSSLKGSSLVCATHPVQLHLSESVSVPCPEWRMT</sequence>
<comment type="catalytic activity">
    <reaction evidence="9">
        <text>N-(5Z,8Z,11Z,14Z-eicosatetraenoyl)-1-(9Z-octadecenoyl)-sn-glycero-3-phosphoethanolamine + H2O = N-(5Z,8Z,11Z,14Z-eicosatetraenoyl)-ethanolamine + 1-(9Z-octadecenoyl)-sn-glycero-3-phosphate + H(+)</text>
        <dbReference type="Rhea" id="RHEA:45544"/>
        <dbReference type="ChEBI" id="CHEBI:2700"/>
        <dbReference type="ChEBI" id="CHEBI:15377"/>
        <dbReference type="ChEBI" id="CHEBI:15378"/>
        <dbReference type="ChEBI" id="CHEBI:74544"/>
        <dbReference type="ChEBI" id="CHEBI:85223"/>
    </reaction>
    <physiologicalReaction direction="left-to-right" evidence="9">
        <dbReference type="Rhea" id="RHEA:45545"/>
    </physiologicalReaction>
</comment>
<dbReference type="GO" id="GO:0005789">
    <property type="term" value="C:endoplasmic reticulum membrane"/>
    <property type="evidence" value="ECO:0007669"/>
    <property type="project" value="TreeGrafter"/>
</dbReference>
<accession>A0A3R7CGG1</accession>
<evidence type="ECO:0000256" key="2">
    <source>
        <dbReference type="ARBA" id="ARBA00007277"/>
    </source>
</evidence>
<keyword evidence="15" id="KW-1185">Reference proteome</keyword>
<keyword evidence="6" id="KW-0443">Lipid metabolism</keyword>
<dbReference type="PANTHER" id="PTHR42758">
    <property type="entry name" value="PHOSPHATIDYLGLYCEROL PHOSPHOLIPASE C"/>
    <property type="match status" value="1"/>
</dbReference>
<keyword evidence="7" id="KW-0472">Membrane</keyword>
<feature type="compositionally biased region" description="Polar residues" evidence="13">
    <location>
        <begin position="323"/>
        <end position="348"/>
    </location>
</feature>
<dbReference type="Pfam" id="PF03009">
    <property type="entry name" value="GDPD"/>
    <property type="match status" value="1"/>
</dbReference>
<keyword evidence="4" id="KW-0378">Hydrolase</keyword>
<comment type="caution">
    <text evidence="14">The sequence shown here is derived from an EMBL/GenBank/DDBJ whole genome shotgun (WGS) entry which is preliminary data.</text>
</comment>
<dbReference type="STRING" id="79923.A0A3R7CGG1"/>
<dbReference type="GO" id="GO:0004622">
    <property type="term" value="F:phosphatidylcholine lysophospholipase activity"/>
    <property type="evidence" value="ECO:0007669"/>
    <property type="project" value="TreeGrafter"/>
</dbReference>
<gene>
    <name evidence="14" type="ORF">CSKR_107519</name>
</gene>